<dbReference type="InterPro" id="IPR001828">
    <property type="entry name" value="ANF_lig-bd_rcpt"/>
</dbReference>
<keyword evidence="5" id="KW-1003">Cell membrane</keyword>
<evidence type="ECO:0000256" key="6">
    <source>
        <dbReference type="ARBA" id="ARBA00022692"/>
    </source>
</evidence>
<dbReference type="SMART" id="SM00220">
    <property type="entry name" value="S_TKc"/>
    <property type="match status" value="1"/>
</dbReference>
<reference evidence="23 24" key="1">
    <citation type="submission" date="2019-10" db="EMBL/GenBank/DDBJ databases">
        <title>Assembly and Annotation for the nematode Trichostrongylus colubriformis.</title>
        <authorList>
            <person name="Martin J."/>
        </authorList>
    </citation>
    <scope>NUCLEOTIDE SEQUENCE [LARGE SCALE GENOMIC DNA]</scope>
    <source>
        <strain evidence="23">G859</strain>
        <tissue evidence="23">Whole worm</tissue>
    </source>
</reference>
<evidence type="ECO:0000256" key="19">
    <source>
        <dbReference type="SAM" id="Coils"/>
    </source>
</evidence>
<dbReference type="Pfam" id="PF00211">
    <property type="entry name" value="Guanylate_cyc"/>
    <property type="match status" value="3"/>
</dbReference>
<name>A0AAN8GFE8_TRICO</name>
<dbReference type="GO" id="GO:0009266">
    <property type="term" value="P:response to temperature stimulus"/>
    <property type="evidence" value="ECO:0007669"/>
    <property type="project" value="UniProtKB-ARBA"/>
</dbReference>
<accession>A0AAN8GFE8</accession>
<evidence type="ECO:0000256" key="9">
    <source>
        <dbReference type="ARBA" id="ARBA00022842"/>
    </source>
</evidence>
<dbReference type="Proteomes" id="UP001331761">
    <property type="component" value="Unassembled WGS sequence"/>
</dbReference>
<feature type="coiled-coil region" evidence="19">
    <location>
        <begin position="1341"/>
        <end position="1368"/>
    </location>
</feature>
<dbReference type="GO" id="GO:0009581">
    <property type="term" value="P:detection of external stimulus"/>
    <property type="evidence" value="ECO:0007669"/>
    <property type="project" value="UniProtKB-ARBA"/>
</dbReference>
<keyword evidence="16 18" id="KW-0141">cGMP biosynthesis</keyword>
<keyword evidence="14" id="KW-0325">Glycoprotein</keyword>
<dbReference type="InterPro" id="IPR028082">
    <property type="entry name" value="Peripla_BP_I"/>
</dbReference>
<evidence type="ECO:0000256" key="12">
    <source>
        <dbReference type="ARBA" id="ARBA00023136"/>
    </source>
</evidence>
<dbReference type="GO" id="GO:0004016">
    <property type="term" value="F:adenylate cyclase activity"/>
    <property type="evidence" value="ECO:0007669"/>
    <property type="project" value="TreeGrafter"/>
</dbReference>
<evidence type="ECO:0000256" key="3">
    <source>
        <dbReference type="ARBA" id="ARBA00004479"/>
    </source>
</evidence>
<dbReference type="SUPFAM" id="SSF56112">
    <property type="entry name" value="Protein kinase-like (PK-like)"/>
    <property type="match status" value="2"/>
</dbReference>
<dbReference type="FunFam" id="3.30.70.1230:FF:000035">
    <property type="entry name" value="Guanylate cyclase"/>
    <property type="match status" value="1"/>
</dbReference>
<keyword evidence="19" id="KW-0175">Coiled coil</keyword>
<dbReference type="InterPro" id="IPR011009">
    <property type="entry name" value="Kinase-like_dom_sf"/>
</dbReference>
<evidence type="ECO:0000256" key="7">
    <source>
        <dbReference type="ARBA" id="ARBA00022723"/>
    </source>
</evidence>
<keyword evidence="10 20" id="KW-1133">Transmembrane helix</keyword>
<evidence type="ECO:0000256" key="16">
    <source>
        <dbReference type="ARBA" id="ARBA00023293"/>
    </source>
</evidence>
<evidence type="ECO:0000256" key="8">
    <source>
        <dbReference type="ARBA" id="ARBA00022741"/>
    </source>
</evidence>
<dbReference type="PROSITE" id="PS50011">
    <property type="entry name" value="PROTEIN_KINASE_DOM"/>
    <property type="match status" value="1"/>
</dbReference>
<comment type="similarity">
    <text evidence="17">Belongs to the adenylyl cyclase class-4/guanylyl cyclase family.</text>
</comment>
<comment type="caution">
    <text evidence="23">The sequence shown here is derived from an EMBL/GenBank/DDBJ whole genome shotgun (WGS) entry which is preliminary data.</text>
</comment>
<evidence type="ECO:0000256" key="14">
    <source>
        <dbReference type="ARBA" id="ARBA00023180"/>
    </source>
</evidence>
<keyword evidence="9" id="KW-0460">Magnesium</keyword>
<evidence type="ECO:0000256" key="15">
    <source>
        <dbReference type="ARBA" id="ARBA00023239"/>
    </source>
</evidence>
<evidence type="ECO:0000256" key="18">
    <source>
        <dbReference type="RuleBase" id="RU003431"/>
    </source>
</evidence>
<dbReference type="SUPFAM" id="SSF55073">
    <property type="entry name" value="Nucleotide cyclase"/>
    <property type="match status" value="3"/>
</dbReference>
<evidence type="ECO:0000256" key="20">
    <source>
        <dbReference type="SAM" id="Phobius"/>
    </source>
</evidence>
<evidence type="ECO:0000259" key="22">
    <source>
        <dbReference type="PROSITE" id="PS50125"/>
    </source>
</evidence>
<dbReference type="GO" id="GO:0009582">
    <property type="term" value="P:detection of abiotic stimulus"/>
    <property type="evidence" value="ECO:0007669"/>
    <property type="project" value="UniProtKB-ARBA"/>
</dbReference>
<evidence type="ECO:0000256" key="5">
    <source>
        <dbReference type="ARBA" id="ARBA00022475"/>
    </source>
</evidence>
<dbReference type="GO" id="GO:0005886">
    <property type="term" value="C:plasma membrane"/>
    <property type="evidence" value="ECO:0007669"/>
    <property type="project" value="UniProtKB-SubCell"/>
</dbReference>
<evidence type="ECO:0000256" key="11">
    <source>
        <dbReference type="ARBA" id="ARBA00023134"/>
    </source>
</evidence>
<dbReference type="InterPro" id="IPR001054">
    <property type="entry name" value="A/G_cyclase"/>
</dbReference>
<dbReference type="InterPro" id="IPR018297">
    <property type="entry name" value="A/G_cyclase_CS"/>
</dbReference>
<protein>
    <recommendedName>
        <fullName evidence="4 18">Guanylate cyclase</fullName>
        <ecNumber evidence="4 18">4.6.1.2</ecNumber>
    </recommendedName>
</protein>
<dbReference type="Pfam" id="PF01094">
    <property type="entry name" value="ANF_receptor"/>
    <property type="match status" value="3"/>
</dbReference>
<dbReference type="PROSITE" id="PS00452">
    <property type="entry name" value="GUANYLATE_CYCLASE_1"/>
    <property type="match status" value="3"/>
</dbReference>
<evidence type="ECO:0000256" key="4">
    <source>
        <dbReference type="ARBA" id="ARBA00012202"/>
    </source>
</evidence>
<dbReference type="GO" id="GO:0042330">
    <property type="term" value="P:taxis"/>
    <property type="evidence" value="ECO:0007669"/>
    <property type="project" value="UniProtKB-ARBA"/>
</dbReference>
<evidence type="ECO:0000256" key="13">
    <source>
        <dbReference type="ARBA" id="ARBA00023170"/>
    </source>
</evidence>
<evidence type="ECO:0000313" key="23">
    <source>
        <dbReference type="EMBL" id="KAK5986963.1"/>
    </source>
</evidence>
<evidence type="ECO:0000256" key="1">
    <source>
        <dbReference type="ARBA" id="ARBA00001436"/>
    </source>
</evidence>
<evidence type="ECO:0000259" key="21">
    <source>
        <dbReference type="PROSITE" id="PS50011"/>
    </source>
</evidence>
<feature type="domain" description="Guanylate cyclase" evidence="22">
    <location>
        <begin position="2333"/>
        <end position="2351"/>
    </location>
</feature>
<dbReference type="InterPro" id="IPR001245">
    <property type="entry name" value="Ser-Thr/Tyr_kinase_cat_dom"/>
</dbReference>
<comment type="subcellular location">
    <subcellularLocation>
        <location evidence="2">Cell membrane</location>
        <topology evidence="2">Single-pass membrane protein</topology>
    </subcellularLocation>
    <subcellularLocation>
        <location evidence="3">Membrane</location>
        <topology evidence="3">Single-pass type I membrane protein</topology>
    </subcellularLocation>
</comment>
<dbReference type="Gene3D" id="6.10.250.780">
    <property type="match status" value="1"/>
</dbReference>
<feature type="transmembrane region" description="Helical" evidence="20">
    <location>
        <begin position="448"/>
        <end position="472"/>
    </location>
</feature>
<feature type="coiled-coil region" evidence="19">
    <location>
        <begin position="2270"/>
        <end position="2301"/>
    </location>
</feature>
<evidence type="ECO:0000256" key="10">
    <source>
        <dbReference type="ARBA" id="ARBA00022989"/>
    </source>
</evidence>
<dbReference type="EC" id="4.6.1.2" evidence="4 18"/>
<feature type="domain" description="Guanylate cyclase" evidence="22">
    <location>
        <begin position="805"/>
        <end position="935"/>
    </location>
</feature>
<dbReference type="InterPro" id="IPR029787">
    <property type="entry name" value="Nucleotide_cyclase"/>
</dbReference>
<dbReference type="PROSITE" id="PS50125">
    <property type="entry name" value="GUANYLATE_CYCLASE_2"/>
    <property type="match status" value="4"/>
</dbReference>
<dbReference type="SMART" id="SM00044">
    <property type="entry name" value="CYCc"/>
    <property type="match status" value="3"/>
</dbReference>
<keyword evidence="7" id="KW-0479">Metal-binding</keyword>
<keyword evidence="13" id="KW-0675">Receptor</keyword>
<keyword evidence="24" id="KW-1185">Reference proteome</keyword>
<feature type="domain" description="Guanylate cyclase" evidence="22">
    <location>
        <begin position="2352"/>
        <end position="2402"/>
    </location>
</feature>
<dbReference type="GO" id="GO:0005525">
    <property type="term" value="F:GTP binding"/>
    <property type="evidence" value="ECO:0007669"/>
    <property type="project" value="UniProtKB-KW"/>
</dbReference>
<dbReference type="CDD" id="cd07302">
    <property type="entry name" value="CHD"/>
    <property type="match status" value="3"/>
</dbReference>
<dbReference type="EMBL" id="WIXE01000029">
    <property type="protein sequence ID" value="KAK5986963.1"/>
    <property type="molecule type" value="Genomic_DNA"/>
</dbReference>
<evidence type="ECO:0000256" key="17">
    <source>
        <dbReference type="RuleBase" id="RU000405"/>
    </source>
</evidence>
<keyword evidence="12 20" id="KW-0472">Membrane</keyword>
<organism evidence="23 24">
    <name type="scientific">Trichostrongylus colubriformis</name>
    <name type="common">Black scour worm</name>
    <dbReference type="NCBI Taxonomy" id="6319"/>
    <lineage>
        <taxon>Eukaryota</taxon>
        <taxon>Metazoa</taxon>
        <taxon>Ecdysozoa</taxon>
        <taxon>Nematoda</taxon>
        <taxon>Chromadorea</taxon>
        <taxon>Rhabditida</taxon>
        <taxon>Rhabditina</taxon>
        <taxon>Rhabditomorpha</taxon>
        <taxon>Strongyloidea</taxon>
        <taxon>Trichostrongylidae</taxon>
        <taxon>Trichostrongylus</taxon>
    </lineage>
</organism>
<dbReference type="GO" id="GO:0043005">
    <property type="term" value="C:neuron projection"/>
    <property type="evidence" value="ECO:0007669"/>
    <property type="project" value="UniProtKB-ARBA"/>
</dbReference>
<keyword evidence="11" id="KW-0342">GTP-binding</keyword>
<dbReference type="GO" id="GO:0035556">
    <property type="term" value="P:intracellular signal transduction"/>
    <property type="evidence" value="ECO:0007669"/>
    <property type="project" value="InterPro"/>
</dbReference>
<dbReference type="PANTHER" id="PTHR11920">
    <property type="entry name" value="GUANYLYL CYCLASE"/>
    <property type="match status" value="1"/>
</dbReference>
<feature type="domain" description="Protein kinase" evidence="21">
    <location>
        <begin position="1994"/>
        <end position="2263"/>
    </location>
</feature>
<comment type="catalytic activity">
    <reaction evidence="1 18">
        <text>GTP = 3',5'-cyclic GMP + diphosphate</text>
        <dbReference type="Rhea" id="RHEA:13665"/>
        <dbReference type="ChEBI" id="CHEBI:33019"/>
        <dbReference type="ChEBI" id="CHEBI:37565"/>
        <dbReference type="ChEBI" id="CHEBI:57746"/>
        <dbReference type="EC" id="4.6.1.2"/>
    </reaction>
</comment>
<dbReference type="Gene3D" id="3.40.50.2300">
    <property type="match status" value="5"/>
</dbReference>
<keyword evidence="8" id="KW-0547">Nucleotide-binding</keyword>
<dbReference type="CDD" id="cd06352">
    <property type="entry name" value="PBP1_NPR_GC-like"/>
    <property type="match status" value="3"/>
</dbReference>
<evidence type="ECO:0000256" key="2">
    <source>
        <dbReference type="ARBA" id="ARBA00004162"/>
    </source>
</evidence>
<dbReference type="Gene3D" id="1.10.510.10">
    <property type="entry name" value="Transferase(Phosphotransferase) domain 1"/>
    <property type="match status" value="3"/>
</dbReference>
<dbReference type="SUPFAM" id="SSF53822">
    <property type="entry name" value="Periplasmic binding protein-like I"/>
    <property type="match status" value="3"/>
</dbReference>
<proteinExistence type="inferred from homology"/>
<dbReference type="InterPro" id="IPR050401">
    <property type="entry name" value="Cyclic_nucleotide_synthase"/>
</dbReference>
<dbReference type="GO" id="GO:0001653">
    <property type="term" value="F:peptide receptor activity"/>
    <property type="evidence" value="ECO:0007669"/>
    <property type="project" value="TreeGrafter"/>
</dbReference>
<dbReference type="PANTHER" id="PTHR11920:SF260">
    <property type="entry name" value="RECEPTOR-TYPE GUANYLATE CYCLASE GCY-23"/>
    <property type="match status" value="1"/>
</dbReference>
<keyword evidence="15 17" id="KW-0456">Lyase</keyword>
<gene>
    <name evidence="23" type="ORF">GCK32_002812</name>
</gene>
<keyword evidence="6 20" id="KW-0812">Transmembrane</keyword>
<dbReference type="InterPro" id="IPR000719">
    <property type="entry name" value="Prot_kinase_dom"/>
</dbReference>
<sequence>MQKSMAISSLFLKNADFIVFQVRVGHIGAIGYMKNSEKILEIARKELWKNGVLDDDFDIELINQMGCGEAFEGVAVGADMYHVQKVRAFIGPYCNAELDAVAKMATFWNVPIVGYMASSNAFADKSIYKTLARVSLRTTNSLAEAVAAILNHYNWRRVGVATNTGVLAFERLTAFEEVFHKRNITITKKAMEQSGLLEELSNNARVIICIFSSTREMSKEFMRAAYNRKMNTHDFVYILPWLQTEKKDAAPWVGEDGQIQQNIKDHFANSLIIDDVNGFDDTLVTPFRERVAAYGMTAEDLDLGNVYGYVHLNDALRLYATAVRTAMNVTGDPNIYQDGRFIWNQMRRLTFPGLVSAAGISSGTVMMDDIAERAPVYAAFYVAANSDTVKKVNEIQPKMIEMCDGLKTKTGCFDLQITDLMTGFWPSPDGALPKDEPACGYHNERCDYTVIIVAGTTVFVLIIGIVTALIMIRVCENRSLARMPWRIYRDDFRVINEDEIRSMLSIGSGTTKLSNMTSAAKHHAILGTNTHSLYHVYPQRRPITFNRADMQLLTLMKQSIHDNLNPFLGMSFNEKDEMVLLWKFCYRGTVQDVIYNKDIVLDAKFHGAFVRDISLVSILQFIAVVESYYFRNGVLLKSCSAHYYRIADALERWQKQGLIDTESLKESDEEGKSGALQKTKILDYIRDGKRSYRPTIQDKSEIHPDLAALLLDCWHENPEVRPSIRRVRLNTESYLKVKGSLVDQMMRMMEQYANNLEKLVQERTGMLESANARADKLLSQLLPKYVANELKLGRPVPPKMFQSATVMFSDIVGFTTICSSSSPLEVVNMLNGIYTKFDDIINKHLSYKVETIGDAYMVVSGIPEENGTRHIMHISDIALEIMEVVKAYEIPHQPTTRLRIRVGYHCGSVAAGVVGLTAPRYCLFGDTVNMASRMESTGQPEKIQLSQSTADMLSRFYPEYKVELRGTVDVKGKGACNTYWLLGRDQHIMPSQEQLQQQNQQISDAQRSQPEKIQLSQSTADMLSRFYPEYKVELRGTVDVKGKEASNTYWHLGRGQHIMPTQEQLQQQQQQVRVGHIGAVGYMRNSEKILEIARKELWKKGVLDDDFDIELTNQMGCGEAFEGVAVGADMYHVQKVRAFIGPYCNAELDAVAKMATFWNVPIVGYMASSNTFADKSIYKTLARVSLRTTNSLAEAVAAILNHYKWRRVGVATNTGVLAFERLTAFEEVFHKRNITITKKSWVNQSQARRRMGDIYAFGMVMYEILFRSLPFPNTADIDEILDYIRDGKRSYRPTIQDKSEIHPDLAALLLDCWHENPEVRPSIRRVRLNTESYLKVKGSLVDQMMRMMEQYANNLEKLVQERTGMLETANARADKLLSQLLPNSAPYSDIVGFTTICSSSSPLEVVETIGDAYMVVSGIPEENGTRHIMHISDIALEIMEVVKAYEIPHQPTTRLRIRVGYHCGSVAAGVVGLTSPRYCLFGDTVNMASRMESTGQPEKIQLSENAADMLSRFYPEYKVELRGTVDVKGKGACKTYWLLGIDQNIMPSQEQLQQQQQQVRVGHIGAVGYMKNSEKILEIARKELWKNGVLDDDFDIELINQMGCGDSFEGVGVGAEMYHVQKVRAFIGPYCNAELDAVAKMATFWNVPIVGYMASSNAFADKSIYKTLARVSLRTTNSLAEAVAAILNHYNWRKVGVATNTGVLAFERVTAFEEVFHKRNITITKKVFTYLYSTLTNQEVIFKLIICMFSSTREMSKEFMRAAYNRKMNTHDFVYILPWLQTEKKDAAPWVGEDGQIQQNIKDHFANSLIIDDVNGFDDTLVTPFRERVEAYGMTAEDLDLGNVYGYVHLNDALRLYATAVRRAMNVTGDPNIFQDGRFIWNQMRRLTFPGLVSAAGISSGTVMMDDIAERAPVYAVFYVAANSDTVKKVNEIEPKMIEKCDGLKTKTGCFDLFILFYSAFNYSIAYFSENRSLARMPWRIYRDDFRVINEDEIRSMLSIGSGTTKLSNMTSAAKHHAILGTNTHSLYHVYPQRRPITFNRADMQLLTLMKQSVHDNLNPFLGMSFNEKDEMIILWKFCYRGTVQDVIYNKDIVVDAKFHGAFVRDITLVRIADALERWQKQGLIDTESLKESDEEGKSGALQKTSILYQPPESLRALDENRKRRADQSWVNQSQARRRMGDIYAFGMVMYEILFRALPFPNTADIDEILDYIRDGKRSYRPTIQNKSEIHPDLAALLLDCWHENPEVRPSIRRVRLNTESYLKVKGSLVDQMMRMMEQYANNLEKLVQERTGMLENANARADKLLSQLLPKYVANELKLGRPVPPKMFQSATVMFSDIVGFTTICSSSSPLEAYEIPHQPTTRLRIRVGYHCGSVAAGVVGLTAPRYCLFGDTVNMASRMESTDQPEKIQLSENAADMLSRFYPEYKVELRGTVEVKGKGACKTYWLLGRDQSIMPSQEQLQQQQQQVSDAQQSAMATLAM</sequence>
<evidence type="ECO:0000313" key="24">
    <source>
        <dbReference type="Proteomes" id="UP001331761"/>
    </source>
</evidence>
<dbReference type="GO" id="GO:0004383">
    <property type="term" value="F:guanylate cyclase activity"/>
    <property type="evidence" value="ECO:0007669"/>
    <property type="project" value="UniProtKB-EC"/>
</dbReference>
<dbReference type="Pfam" id="PF07714">
    <property type="entry name" value="PK_Tyr_Ser-Thr"/>
    <property type="match status" value="2"/>
</dbReference>
<dbReference type="GO" id="GO:0004672">
    <property type="term" value="F:protein kinase activity"/>
    <property type="evidence" value="ECO:0007669"/>
    <property type="project" value="InterPro"/>
</dbReference>
<dbReference type="GO" id="GO:0005524">
    <property type="term" value="F:ATP binding"/>
    <property type="evidence" value="ECO:0007669"/>
    <property type="project" value="InterPro"/>
</dbReference>
<feature type="domain" description="Guanylate cyclase" evidence="22">
    <location>
        <begin position="1406"/>
        <end position="1492"/>
    </location>
</feature>
<dbReference type="GO" id="GO:0046872">
    <property type="term" value="F:metal ion binding"/>
    <property type="evidence" value="ECO:0007669"/>
    <property type="project" value="UniProtKB-KW"/>
</dbReference>
<dbReference type="GO" id="GO:0007168">
    <property type="term" value="P:receptor guanylyl cyclase signaling pathway"/>
    <property type="evidence" value="ECO:0007669"/>
    <property type="project" value="TreeGrafter"/>
</dbReference>
<dbReference type="Gene3D" id="3.30.70.1230">
    <property type="entry name" value="Nucleotide cyclase"/>
    <property type="match status" value="3"/>
</dbReference>